<dbReference type="Pfam" id="PF04283">
    <property type="entry name" value="CheF-arch"/>
    <property type="match status" value="1"/>
</dbReference>
<dbReference type="Proteomes" id="UP000002698">
    <property type="component" value="Chromosome"/>
</dbReference>
<evidence type="ECO:0000313" key="3">
    <source>
        <dbReference type="Proteomes" id="UP000002698"/>
    </source>
</evidence>
<organism evidence="2 3">
    <name type="scientific">Natronomonas pharaonis (strain ATCC 35678 / DSM 2160 / CIP 103997 / JCM 8858 / NBRC 14720 / NCIMB 2260 / Gabara)</name>
    <name type="common">Halobacterium pharaonis</name>
    <dbReference type="NCBI Taxonomy" id="348780"/>
    <lineage>
        <taxon>Archaea</taxon>
        <taxon>Methanobacteriati</taxon>
        <taxon>Methanobacteriota</taxon>
        <taxon>Stenosarchaea group</taxon>
        <taxon>Halobacteria</taxon>
        <taxon>Halobacteriales</taxon>
        <taxon>Natronomonadaceae</taxon>
        <taxon>Natronomonas</taxon>
    </lineage>
</organism>
<dbReference type="KEGG" id="nph:NP_2162A"/>
<dbReference type="EMBL" id="CR936257">
    <property type="protein sequence ID" value="CAI49172.1"/>
    <property type="molecule type" value="Genomic_DNA"/>
</dbReference>
<dbReference type="AlphaFoldDB" id="A0A1U7EVU2"/>
<name>A0A1U7EVU2_NATPD</name>
<gene>
    <name evidence="2" type="primary">cheF2</name>
    <name evidence="2" type="ordered locus">NP_2162A</name>
</gene>
<dbReference type="eggNOG" id="arCOG02394">
    <property type="taxonomic scope" value="Archaea"/>
</dbReference>
<dbReference type="OrthoDB" id="337296at2157"/>
<dbReference type="RefSeq" id="WP_011322800.1">
    <property type="nucleotide sequence ID" value="NC_007426.1"/>
</dbReference>
<dbReference type="PANTHER" id="PTHR42201:SF1">
    <property type="entry name" value="TAXIS PROTEIN"/>
    <property type="match status" value="1"/>
</dbReference>
<dbReference type="GO" id="GO:0006935">
    <property type="term" value="P:chemotaxis"/>
    <property type="evidence" value="ECO:0007669"/>
    <property type="project" value="UniProtKB-UniRule"/>
</dbReference>
<dbReference type="STRING" id="348780.NP_2162A"/>
<dbReference type="InterPro" id="IPR007381">
    <property type="entry name" value="CheF1/F2"/>
</dbReference>
<protein>
    <recommendedName>
        <fullName evidence="1">Taxis protein CheF</fullName>
    </recommendedName>
</protein>
<sequence length="293" mass="31861">MKEEAVADFVGRFARNPEGGVQGEPQSCRAVMSKKRLVVAGDGDERITVPLSRVVDVVVGNVPPNLRDLFDATVTVGYKTDEGTVETVLIEGDDSTMSKFQTVLFKCLLNGTKALVKHPAQLGGRVTDSPVRKAKISIESKQVRFKTSGDNFTIDITNVIDFERTERAPDGESRPTLVVKHADDGQVATSLVSPASSRKLNLLGRYFRIEYSELLNEVGQIDLSESEKRVLVTIYATGGDIDFKNVLDGSAAQATNVVNSLREKGLIEEEPTGLSLTSHGQVVVSQRLEDVNI</sequence>
<dbReference type="PANTHER" id="PTHR42201">
    <property type="entry name" value="TAXIS PROTEIN"/>
    <property type="match status" value="1"/>
</dbReference>
<comment type="function">
    <text evidence="1">Involved in taxis signal transduction.</text>
</comment>
<dbReference type="EnsemblBacteria" id="CAI49172">
    <property type="protein sequence ID" value="CAI49172"/>
    <property type="gene ID" value="NP_2162A"/>
</dbReference>
<accession>A0A1U7EVU2</accession>
<dbReference type="GeneID" id="3701367"/>
<keyword evidence="1" id="KW-0145">Chemotaxis</keyword>
<reference evidence="2 3" key="1">
    <citation type="journal article" date="2005" name="Genome Res.">
        <title>Living with two extremes: conclusions from the genome sequence of Natronomonas pharaonis.</title>
        <authorList>
            <person name="Falb M."/>
            <person name="Pfeiffer F."/>
            <person name="Palm P."/>
            <person name="Rodewald K."/>
            <person name="Hickmann V."/>
            <person name="Tittor J."/>
            <person name="Oesterhelt D."/>
        </authorList>
    </citation>
    <scope>NUCLEOTIDE SEQUENCE [LARGE SCALE GENOMIC DNA]</scope>
    <source>
        <strain evidence="3">ATCC 35678 / DSM 2160 / CIP 103997 / JCM 8858 / NBRC 14720 / NCIMB 2260 / Gabara</strain>
    </source>
</reference>
<comment type="subunit">
    <text evidence="1">Interacts with chemotaxis (Che) proteins as well as flagella accessory (Fla) proteins.</text>
</comment>
<proteinExistence type="predicted"/>
<dbReference type="InterPro" id="IPR036390">
    <property type="entry name" value="WH_DNA-bd_sf"/>
</dbReference>
<dbReference type="PIRSF" id="PIRSF026802">
    <property type="entry name" value="UCP026802"/>
    <property type="match status" value="1"/>
</dbReference>
<evidence type="ECO:0000256" key="1">
    <source>
        <dbReference type="PIRNR" id="PIRNR026802"/>
    </source>
</evidence>
<dbReference type="SUPFAM" id="SSF46785">
    <property type="entry name" value="Winged helix' DNA-binding domain"/>
    <property type="match status" value="1"/>
</dbReference>
<dbReference type="HOGENOM" id="CLU_063179_0_0_2"/>
<evidence type="ECO:0000313" key="2">
    <source>
        <dbReference type="EMBL" id="CAI49172.1"/>
    </source>
</evidence>
<keyword evidence="3" id="KW-1185">Reference proteome</keyword>